<dbReference type="EMBL" id="BPQI01000098">
    <property type="protein sequence ID" value="GJD57308.1"/>
    <property type="molecule type" value="Genomic_DNA"/>
</dbReference>
<organism evidence="3 4">
    <name type="scientific">Methylobacterium dankookense</name>
    <dbReference type="NCBI Taxonomy" id="560405"/>
    <lineage>
        <taxon>Bacteria</taxon>
        <taxon>Pseudomonadati</taxon>
        <taxon>Pseudomonadota</taxon>
        <taxon>Alphaproteobacteria</taxon>
        <taxon>Hyphomicrobiales</taxon>
        <taxon>Methylobacteriaceae</taxon>
        <taxon>Methylobacterium</taxon>
    </lineage>
</organism>
<accession>A0A564FZJ9</accession>
<dbReference type="AlphaFoldDB" id="A0A564FZJ9"/>
<protein>
    <recommendedName>
        <fullName evidence="1">TadE-like domain-containing protein</fullName>
    </recommendedName>
</protein>
<dbReference type="EMBL" id="CABFVH010000017">
    <property type="protein sequence ID" value="VUF13216.1"/>
    <property type="molecule type" value="Genomic_DNA"/>
</dbReference>
<reference evidence="2" key="2">
    <citation type="journal article" date="2021" name="Front. Microbiol.">
        <title>Comprehensive Comparative Genomics and Phenotyping of Methylobacterium Species.</title>
        <authorList>
            <person name="Alessa O."/>
            <person name="Ogura Y."/>
            <person name="Fujitani Y."/>
            <person name="Takami H."/>
            <person name="Hayashi T."/>
            <person name="Sahin N."/>
            <person name="Tani A."/>
        </authorList>
    </citation>
    <scope>NUCLEOTIDE SEQUENCE</scope>
    <source>
        <strain evidence="2">DSM 22415</strain>
    </source>
</reference>
<dbReference type="Proteomes" id="UP000401717">
    <property type="component" value="Unassembled WGS sequence"/>
</dbReference>
<reference evidence="2" key="3">
    <citation type="submission" date="2021-08" db="EMBL/GenBank/DDBJ databases">
        <authorList>
            <person name="Tani A."/>
            <person name="Ola A."/>
            <person name="Ogura Y."/>
            <person name="Katsura K."/>
            <person name="Hayashi T."/>
        </authorList>
    </citation>
    <scope>NUCLEOTIDE SEQUENCE</scope>
    <source>
        <strain evidence="2">DSM 22415</strain>
    </source>
</reference>
<evidence type="ECO:0000313" key="2">
    <source>
        <dbReference type="EMBL" id="GJD57308.1"/>
    </source>
</evidence>
<evidence type="ECO:0000259" key="1">
    <source>
        <dbReference type="Pfam" id="PF07811"/>
    </source>
</evidence>
<dbReference type="OrthoDB" id="7189296at2"/>
<proteinExistence type="predicted"/>
<name>A0A564FZJ9_9HYPH</name>
<dbReference type="Proteomes" id="UP001055303">
    <property type="component" value="Unassembled WGS sequence"/>
</dbReference>
<sequence>MSSERLLWPSALRRFRWAREGIAAVEFALLLPILLTLVLATAEVVNAVDQRRKVVQLGRTLADLTAQGDSQSPIAQALMSDILASAGPVLAPFQASAATIQISAIGIYQANGHDAAYVCSTYPTSGKRAVGTAAGILVPTNFQRVGARFVLAEVTMPYKSILGAVVPKVVKGLNLSLTWSEAVTWPVRSGTSFSADPEVVMPGGAACP</sequence>
<dbReference type="InterPro" id="IPR012495">
    <property type="entry name" value="TadE-like_dom"/>
</dbReference>
<gene>
    <name evidence="2" type="ORF">IFDJLNFL_3209</name>
    <name evidence="3" type="ORF">MTDSW087_02915</name>
</gene>
<reference evidence="3 4" key="1">
    <citation type="submission" date="2019-06" db="EMBL/GenBank/DDBJ databases">
        <authorList>
            <person name="Rodrigo-Torres L."/>
            <person name="Arahal R. D."/>
            <person name="Lucena T."/>
        </authorList>
    </citation>
    <scope>NUCLEOTIDE SEQUENCE [LARGE SCALE GENOMIC DNA]</scope>
    <source>
        <strain evidence="3 4">SW08-7</strain>
    </source>
</reference>
<feature type="domain" description="TadE-like" evidence="1">
    <location>
        <begin position="21"/>
        <end position="56"/>
    </location>
</feature>
<keyword evidence="5" id="KW-1185">Reference proteome</keyword>
<dbReference type="RefSeq" id="WP_144765028.1">
    <property type="nucleotide sequence ID" value="NZ_BPQI01000098.1"/>
</dbReference>
<dbReference type="Pfam" id="PF07811">
    <property type="entry name" value="TadE"/>
    <property type="match status" value="1"/>
</dbReference>
<evidence type="ECO:0000313" key="4">
    <source>
        <dbReference type="Proteomes" id="UP000401717"/>
    </source>
</evidence>
<evidence type="ECO:0000313" key="3">
    <source>
        <dbReference type="EMBL" id="VUF13216.1"/>
    </source>
</evidence>
<evidence type="ECO:0000313" key="5">
    <source>
        <dbReference type="Proteomes" id="UP001055303"/>
    </source>
</evidence>